<comment type="similarity">
    <text evidence="2">Belongs to the NPC2 family.</text>
</comment>
<keyword evidence="7" id="KW-1185">Reference proteome</keyword>
<dbReference type="SUPFAM" id="SSF81296">
    <property type="entry name" value="E set domains"/>
    <property type="match status" value="1"/>
</dbReference>
<dbReference type="GO" id="GO:0032934">
    <property type="term" value="F:sterol binding"/>
    <property type="evidence" value="ECO:0007669"/>
    <property type="project" value="InterPro"/>
</dbReference>
<dbReference type="GO" id="GO:0005576">
    <property type="term" value="C:extracellular region"/>
    <property type="evidence" value="ECO:0007669"/>
    <property type="project" value="UniProtKB-SubCell"/>
</dbReference>
<dbReference type="SMART" id="SM00737">
    <property type="entry name" value="ML"/>
    <property type="match status" value="1"/>
</dbReference>
<dbReference type="Pfam" id="PF02221">
    <property type="entry name" value="E1_DerP2_DerF2"/>
    <property type="match status" value="1"/>
</dbReference>
<keyword evidence="3" id="KW-0964">Secreted</keyword>
<name>A0AA39HI07_9BILA</name>
<dbReference type="PANTHER" id="PTHR11306:SF68">
    <property type="entry name" value="NPC INTRACELLULAR CHOLESTEROL TRANSPORTER 2"/>
    <property type="match status" value="1"/>
</dbReference>
<comment type="subcellular location">
    <subcellularLocation>
        <location evidence="1">Secreted</location>
    </subcellularLocation>
</comment>
<proteinExistence type="inferred from homology"/>
<protein>
    <recommendedName>
        <fullName evidence="5">MD-2-related lipid-recognition domain-containing protein</fullName>
    </recommendedName>
</protein>
<evidence type="ECO:0000259" key="5">
    <source>
        <dbReference type="SMART" id="SM00737"/>
    </source>
</evidence>
<dbReference type="Gene3D" id="2.60.40.770">
    <property type="match status" value="1"/>
</dbReference>
<dbReference type="GO" id="GO:0015918">
    <property type="term" value="P:sterol transport"/>
    <property type="evidence" value="ECO:0007669"/>
    <property type="project" value="InterPro"/>
</dbReference>
<gene>
    <name evidence="6" type="ORF">QR680_018452</name>
</gene>
<sequence length="159" mass="18310">MQRAVALLFLCGLVFSEYHFVPIKFRNCKSAFDILSVEVSHCHDRESRCHFQKNSTPHIRITFKPNGHVDELEHEVRAKLGETYVPFHLRNKDACTGSNITCPLHEGQTYTYTQSVKILNEYPNVNVQVNWLVSNPAHKLHPGDHKREICVIFLAKVVD</sequence>
<feature type="chain" id="PRO_5041320855" description="MD-2-related lipid-recognition domain-containing protein" evidence="4">
    <location>
        <begin position="17"/>
        <end position="159"/>
    </location>
</feature>
<evidence type="ECO:0000256" key="3">
    <source>
        <dbReference type="ARBA" id="ARBA00022525"/>
    </source>
</evidence>
<comment type="caution">
    <text evidence="6">The sequence shown here is derived from an EMBL/GenBank/DDBJ whole genome shotgun (WGS) entry which is preliminary data.</text>
</comment>
<accession>A0AA39HI07</accession>
<dbReference type="FunFam" id="2.60.40.770:FF:000001">
    <property type="entry name" value="NPC intracellular cholesterol transporter 2"/>
    <property type="match status" value="1"/>
</dbReference>
<evidence type="ECO:0000313" key="7">
    <source>
        <dbReference type="Proteomes" id="UP001175271"/>
    </source>
</evidence>
<dbReference type="EMBL" id="JAUCMV010000004">
    <property type="protein sequence ID" value="KAK0406240.1"/>
    <property type="molecule type" value="Genomic_DNA"/>
</dbReference>
<organism evidence="6 7">
    <name type="scientific">Steinernema hermaphroditum</name>
    <dbReference type="NCBI Taxonomy" id="289476"/>
    <lineage>
        <taxon>Eukaryota</taxon>
        <taxon>Metazoa</taxon>
        <taxon>Ecdysozoa</taxon>
        <taxon>Nematoda</taxon>
        <taxon>Chromadorea</taxon>
        <taxon>Rhabditida</taxon>
        <taxon>Tylenchina</taxon>
        <taxon>Panagrolaimomorpha</taxon>
        <taxon>Strongyloidoidea</taxon>
        <taxon>Steinernematidae</taxon>
        <taxon>Steinernema</taxon>
    </lineage>
</organism>
<dbReference type="InterPro" id="IPR039670">
    <property type="entry name" value="NPC2-like"/>
</dbReference>
<evidence type="ECO:0000256" key="2">
    <source>
        <dbReference type="ARBA" id="ARBA00006370"/>
    </source>
</evidence>
<dbReference type="AlphaFoldDB" id="A0AA39HI07"/>
<dbReference type="InterPro" id="IPR014756">
    <property type="entry name" value="Ig_E-set"/>
</dbReference>
<dbReference type="Proteomes" id="UP001175271">
    <property type="component" value="Unassembled WGS sequence"/>
</dbReference>
<evidence type="ECO:0000256" key="4">
    <source>
        <dbReference type="SAM" id="SignalP"/>
    </source>
</evidence>
<feature type="signal peptide" evidence="4">
    <location>
        <begin position="1"/>
        <end position="16"/>
    </location>
</feature>
<evidence type="ECO:0000313" key="6">
    <source>
        <dbReference type="EMBL" id="KAK0406240.1"/>
    </source>
</evidence>
<dbReference type="InterPro" id="IPR003172">
    <property type="entry name" value="ML_dom"/>
</dbReference>
<reference evidence="6" key="1">
    <citation type="submission" date="2023-06" db="EMBL/GenBank/DDBJ databases">
        <title>Genomic analysis of the entomopathogenic nematode Steinernema hermaphroditum.</title>
        <authorList>
            <person name="Schwarz E.M."/>
            <person name="Heppert J.K."/>
            <person name="Baniya A."/>
            <person name="Schwartz H.T."/>
            <person name="Tan C.-H."/>
            <person name="Antoshechkin I."/>
            <person name="Sternberg P.W."/>
            <person name="Goodrich-Blair H."/>
            <person name="Dillman A.R."/>
        </authorList>
    </citation>
    <scope>NUCLEOTIDE SEQUENCE</scope>
    <source>
        <strain evidence="6">PS9179</strain>
        <tissue evidence="6">Whole animal</tissue>
    </source>
</reference>
<dbReference type="PANTHER" id="PTHR11306">
    <property type="entry name" value="NIEMANN PICK TYPE C2 PROTEIN NPC2-RELATED"/>
    <property type="match status" value="1"/>
</dbReference>
<feature type="domain" description="MD-2-related lipid-recognition" evidence="5">
    <location>
        <begin position="25"/>
        <end position="155"/>
    </location>
</feature>
<evidence type="ECO:0000256" key="1">
    <source>
        <dbReference type="ARBA" id="ARBA00004613"/>
    </source>
</evidence>
<keyword evidence="4" id="KW-0732">Signal</keyword>